<dbReference type="InterPro" id="IPR038652">
    <property type="entry name" value="Circovirus_capsid_sf"/>
</dbReference>
<dbReference type="GO" id="GO:0019062">
    <property type="term" value="P:virion attachment to host cell"/>
    <property type="evidence" value="ECO:0007669"/>
    <property type="project" value="UniProtKB-KW"/>
</dbReference>
<dbReference type="GO" id="GO:0039615">
    <property type="term" value="C:T=1 icosahedral viral capsid"/>
    <property type="evidence" value="ECO:0007669"/>
    <property type="project" value="UniProtKB-KW"/>
</dbReference>
<dbReference type="GO" id="GO:0075509">
    <property type="term" value="P:endocytosis involved in viral entry into host cell"/>
    <property type="evidence" value="ECO:0007669"/>
    <property type="project" value="UniProtKB-KW"/>
</dbReference>
<accession>A0A076JYW4</accession>
<dbReference type="Gene3D" id="2.60.120.950">
    <property type="entry name" value="Circovirus capsid protein"/>
    <property type="match status" value="1"/>
</dbReference>
<dbReference type="KEGG" id="vg:22047043"/>
<dbReference type="InterPro" id="IPR003383">
    <property type="entry name" value="Circovirus_capsid"/>
</dbReference>
<dbReference type="GO" id="GO:0042025">
    <property type="term" value="C:host cell nucleus"/>
    <property type="evidence" value="ECO:0007669"/>
    <property type="project" value="UniProtKB-SubCell"/>
</dbReference>
<protein>
    <submittedName>
        <fullName evidence="16">Capsid protein</fullName>
    </submittedName>
</protein>
<evidence type="ECO:0000256" key="2">
    <source>
        <dbReference type="ARBA" id="ARBA00004328"/>
    </source>
</evidence>
<dbReference type="Proteomes" id="UP000117459">
    <property type="component" value="Segment"/>
</dbReference>
<keyword evidence="12" id="KW-1164">Virus endocytosis by host</keyword>
<name>A0A076JYW4_9CIRC</name>
<dbReference type="GO" id="GO:0075732">
    <property type="term" value="P:viral penetration into host nucleus"/>
    <property type="evidence" value="ECO:0007669"/>
    <property type="project" value="UniProtKB-KW"/>
</dbReference>
<evidence type="ECO:0000256" key="15">
    <source>
        <dbReference type="ARBA" id="ARBA00046863"/>
    </source>
</evidence>
<evidence type="ECO:0000256" key="8">
    <source>
        <dbReference type="ARBA" id="ARBA00022581"/>
    </source>
</evidence>
<proteinExistence type="inferred from homology"/>
<keyword evidence="6" id="KW-0167">Capsid protein</keyword>
<reference evidence="16 17" key="1">
    <citation type="journal article" date="2014" name="J. Gen. Virol.">
        <title>Faecal virome of cats in an animal shelter.</title>
        <authorList>
            <person name="Zhang W."/>
            <person name="Li L."/>
            <person name="Deng X."/>
            <person name="Kapusinszky B."/>
            <person name="Pesavento P.A."/>
            <person name="Delwart E."/>
        </authorList>
    </citation>
    <scope>NUCLEOTIDE SEQUENCE [LARGE SCALE GENOMIC DNA]</scope>
</reference>
<dbReference type="GO" id="GO:0019069">
    <property type="term" value="P:viral capsid assembly"/>
    <property type="evidence" value="ECO:0007669"/>
    <property type="project" value="InterPro"/>
</dbReference>
<evidence type="ECO:0000256" key="7">
    <source>
        <dbReference type="ARBA" id="ARBA00022562"/>
    </source>
</evidence>
<evidence type="ECO:0000256" key="4">
    <source>
        <dbReference type="ARBA" id="ARBA00022431"/>
    </source>
</evidence>
<keyword evidence="13" id="KW-0238">DNA-binding</keyword>
<evidence type="ECO:0000256" key="14">
    <source>
        <dbReference type="ARBA" id="ARBA00023296"/>
    </source>
</evidence>
<keyword evidence="5" id="KW-1163">Viral penetration into host nucleus</keyword>
<dbReference type="Pfam" id="PF02443">
    <property type="entry name" value="Circo_capsid"/>
    <property type="match status" value="1"/>
</dbReference>
<evidence type="ECO:0000256" key="3">
    <source>
        <dbReference type="ARBA" id="ARBA00010301"/>
    </source>
</evidence>
<keyword evidence="14" id="KW-1160">Virus entry into host cell</keyword>
<evidence type="ECO:0000313" key="17">
    <source>
        <dbReference type="Proteomes" id="UP000117459"/>
    </source>
</evidence>
<dbReference type="RefSeq" id="YP_009052459.1">
    <property type="nucleotide sequence ID" value="NC_024700.1"/>
</dbReference>
<organism evidence="16 17">
    <name type="scientific">Feline cyclovirus</name>
    <dbReference type="NCBI Taxonomy" id="1530454"/>
    <lineage>
        <taxon>Viruses</taxon>
        <taxon>Monodnaviria</taxon>
        <taxon>Shotokuvirae</taxon>
        <taxon>Cressdnaviricota</taxon>
        <taxon>Arfiviricetes</taxon>
        <taxon>Cirlivirales</taxon>
        <taxon>Circoviridae</taxon>
        <taxon>Cyclovirus</taxon>
        <taxon>Cyclovirus gato</taxon>
        <taxon>Feline associated cyclovirus 1</taxon>
    </lineage>
</organism>
<sequence length="223" mass="26627">MRSRGVRMRRRFFVRRRYRKFFRPGYRALFRRYYRPYVRRPHNSALNTVLLRPNWTDNILPTVAKTRHLLSFKFDDLPELEKFKSLFGYYRFVRFYTKCIPKVTVLQDNTSSGTYVAVPWHRYIDEASLEKINADDLLDLTRSKARRCNQVMYNSVVPAVVTNSNVLPNSTMRTITYRPWIKIDRDGTAVQHFGLLYAFPSDSLHITFQIVTRCYVQLRGYSV</sequence>
<comment type="subcellular location">
    <subcellularLocation>
        <location evidence="1">Host nucleus</location>
    </subcellularLocation>
    <subcellularLocation>
        <location evidence="2">Virion</location>
    </subcellularLocation>
</comment>
<evidence type="ECO:0000313" key="16">
    <source>
        <dbReference type="EMBL" id="AII82238.1"/>
    </source>
</evidence>
<keyword evidence="11" id="KW-0946">Virion</keyword>
<evidence type="ECO:0000256" key="12">
    <source>
        <dbReference type="ARBA" id="ARBA00022890"/>
    </source>
</evidence>
<evidence type="ECO:0000256" key="10">
    <source>
        <dbReference type="ARBA" id="ARBA00022804"/>
    </source>
</evidence>
<keyword evidence="17" id="KW-1185">Reference proteome</keyword>
<evidence type="ECO:0000256" key="5">
    <source>
        <dbReference type="ARBA" id="ARBA00022524"/>
    </source>
</evidence>
<dbReference type="GO" id="GO:0003677">
    <property type="term" value="F:DNA binding"/>
    <property type="evidence" value="ECO:0007669"/>
    <property type="project" value="UniProtKB-KW"/>
</dbReference>
<dbReference type="EMBL" id="KM017740">
    <property type="protein sequence ID" value="AII82238.1"/>
    <property type="molecule type" value="Genomic_DNA"/>
</dbReference>
<keyword evidence="4" id="KW-1140">T=1 icosahedral capsid protein</keyword>
<evidence type="ECO:0000256" key="13">
    <source>
        <dbReference type="ARBA" id="ARBA00023125"/>
    </source>
</evidence>
<keyword evidence="10" id="KW-1161">Viral attachment to host cell</keyword>
<evidence type="ECO:0000256" key="6">
    <source>
        <dbReference type="ARBA" id="ARBA00022561"/>
    </source>
</evidence>
<evidence type="ECO:0000256" key="9">
    <source>
        <dbReference type="ARBA" id="ARBA00022595"/>
    </source>
</evidence>
<keyword evidence="9" id="KW-1162">Viral penetration into host cytoplasm</keyword>
<dbReference type="GeneID" id="22047043"/>
<dbReference type="GO" id="GO:0043657">
    <property type="term" value="C:host cell"/>
    <property type="evidence" value="ECO:0007669"/>
    <property type="project" value="GOC"/>
</dbReference>
<evidence type="ECO:0000256" key="1">
    <source>
        <dbReference type="ARBA" id="ARBA00004147"/>
    </source>
</evidence>
<keyword evidence="7" id="KW-1048">Host nucleus</keyword>
<keyword evidence="8" id="KW-0945">Host-virus interaction</keyword>
<comment type="subunit">
    <text evidence="15">Homomultimer. Assembles in the nucleus, presumably in an immature form, then migrates to the cytoplasm once assembled as mature virion. Interacts with Rep; this interaction relocates Rep into the nucleus.</text>
</comment>
<comment type="similarity">
    <text evidence="3">Belongs to the circoviridae capsid protein family.</text>
</comment>
<evidence type="ECO:0000256" key="11">
    <source>
        <dbReference type="ARBA" id="ARBA00022844"/>
    </source>
</evidence>